<feature type="region of interest" description="Disordered" evidence="2">
    <location>
        <begin position="92"/>
        <end position="120"/>
    </location>
</feature>
<accession>A0A0S4J5B3</accession>
<feature type="compositionally biased region" description="Polar residues" evidence="2">
    <location>
        <begin position="26"/>
        <end position="41"/>
    </location>
</feature>
<gene>
    <name evidence="3" type="ORF">BSAL_86600</name>
</gene>
<evidence type="ECO:0000256" key="2">
    <source>
        <dbReference type="SAM" id="MobiDB-lite"/>
    </source>
</evidence>
<dbReference type="Proteomes" id="UP000051952">
    <property type="component" value="Unassembled WGS sequence"/>
</dbReference>
<name>A0A0S4J5B3_BODSA</name>
<protein>
    <submittedName>
        <fullName evidence="3">Uncharacterized protein</fullName>
    </submittedName>
</protein>
<evidence type="ECO:0000313" key="3">
    <source>
        <dbReference type="EMBL" id="CUG81267.1"/>
    </source>
</evidence>
<feature type="compositionally biased region" description="Polar residues" evidence="2">
    <location>
        <begin position="248"/>
        <end position="266"/>
    </location>
</feature>
<organism evidence="3 4">
    <name type="scientific">Bodo saltans</name>
    <name type="common">Flagellated protozoan</name>
    <dbReference type="NCBI Taxonomy" id="75058"/>
    <lineage>
        <taxon>Eukaryota</taxon>
        <taxon>Discoba</taxon>
        <taxon>Euglenozoa</taxon>
        <taxon>Kinetoplastea</taxon>
        <taxon>Metakinetoplastina</taxon>
        <taxon>Eubodonida</taxon>
        <taxon>Bodonidae</taxon>
        <taxon>Bodo</taxon>
    </lineage>
</organism>
<dbReference type="VEuPathDB" id="TriTrypDB:BSAL_86600"/>
<keyword evidence="4" id="KW-1185">Reference proteome</keyword>
<evidence type="ECO:0000256" key="1">
    <source>
        <dbReference type="SAM" id="Coils"/>
    </source>
</evidence>
<feature type="region of interest" description="Disordered" evidence="2">
    <location>
        <begin position="222"/>
        <end position="266"/>
    </location>
</feature>
<feature type="region of interest" description="Disordered" evidence="2">
    <location>
        <begin position="1"/>
        <end position="53"/>
    </location>
</feature>
<keyword evidence="1" id="KW-0175">Coiled coil</keyword>
<dbReference type="EMBL" id="CYKH01001061">
    <property type="protein sequence ID" value="CUG81267.1"/>
    <property type="molecule type" value="Genomic_DNA"/>
</dbReference>
<evidence type="ECO:0000313" key="4">
    <source>
        <dbReference type="Proteomes" id="UP000051952"/>
    </source>
</evidence>
<feature type="compositionally biased region" description="Polar residues" evidence="2">
    <location>
        <begin position="96"/>
        <end position="115"/>
    </location>
</feature>
<dbReference type="AlphaFoldDB" id="A0A0S4J5B3"/>
<proteinExistence type="predicted"/>
<feature type="coiled-coil region" evidence="1">
    <location>
        <begin position="180"/>
        <end position="214"/>
    </location>
</feature>
<reference evidence="4" key="1">
    <citation type="submission" date="2015-09" db="EMBL/GenBank/DDBJ databases">
        <authorList>
            <consortium name="Pathogen Informatics"/>
        </authorList>
    </citation>
    <scope>NUCLEOTIDE SEQUENCE [LARGE SCALE GENOMIC DNA]</scope>
    <source>
        <strain evidence="4">Lake Konstanz</strain>
    </source>
</reference>
<sequence>MRRPSVANKHPTITLTVPGARELDVRSSSAASSQDNATDAASTAYGGPQPSGWETAADYKDTVMFLAQQQSMQNREILEILRGLAASLPALGGHNGNTRSATTPNRTAETLTASPPQVDDSYEPQTFVSSHDHHLQRLVDYGHTVADPTTVKELTLERLGGYTGSQSNWFHSVSGVEIELHAAKSRITQLESINKLLQKQLNQKEETIKRLTDANIAALSSRVVAATPPRPTTHHGADRSGASPSWHMDQSTTPSRSLHSTMPISPSLQSVLMKHIDKSA</sequence>